<accession>A0A8S1CG44</accession>
<sequence length="311" mass="34554">MALCCKYLHHSWRLSTVNAVVFFVILASLAATTASQNVITQECDWTGSGSSGASDREVTPIYLRCTQGRVNWKLPRGAIRVVLRLPSPVSSVAPFRACVRPLKGGGGATIWLEKGGSLKKMFREVRVQKGSPQSYKCAQSQNGQVVLFVDTVAGAPERDLSFLYHLEQLPLNGVYNPENECKPCTMEEMAKAFCTSDFVARAQIVRTYQNNVLQQTTLLVQVTKFLRSLQDDPTLSDEEIENVIPAPLDENKVRLVIGQHCGARQGEGEFVFMARRKLGDLTLTCAPTLDEWIRVSRKLNRKDSTECILTV</sequence>
<evidence type="ECO:0000313" key="7">
    <source>
        <dbReference type="EMBL" id="CAB3368318.1"/>
    </source>
</evidence>
<evidence type="ECO:0008006" key="9">
    <source>
        <dbReference type="Google" id="ProtNLM"/>
    </source>
</evidence>
<dbReference type="PANTHER" id="PTHR28593">
    <property type="entry name" value="METEORIN-LIKE PROTEIN"/>
    <property type="match status" value="1"/>
</dbReference>
<evidence type="ECO:0000256" key="3">
    <source>
        <dbReference type="ARBA" id="ARBA00022525"/>
    </source>
</evidence>
<dbReference type="OrthoDB" id="6092325at2759"/>
<comment type="subcellular location">
    <subcellularLocation>
        <location evidence="1">Secreted</location>
    </subcellularLocation>
</comment>
<organism evidence="7 8">
    <name type="scientific">Cloeon dipterum</name>
    <dbReference type="NCBI Taxonomy" id="197152"/>
    <lineage>
        <taxon>Eukaryota</taxon>
        <taxon>Metazoa</taxon>
        <taxon>Ecdysozoa</taxon>
        <taxon>Arthropoda</taxon>
        <taxon>Hexapoda</taxon>
        <taxon>Insecta</taxon>
        <taxon>Pterygota</taxon>
        <taxon>Palaeoptera</taxon>
        <taxon>Ephemeroptera</taxon>
        <taxon>Pisciforma</taxon>
        <taxon>Baetidae</taxon>
        <taxon>Cloeon</taxon>
    </lineage>
</organism>
<name>A0A8S1CG44_9INSE</name>
<comment type="similarity">
    <text evidence="2">Belongs to the meteorin family.</text>
</comment>
<evidence type="ECO:0000256" key="5">
    <source>
        <dbReference type="ARBA" id="ARBA00023157"/>
    </source>
</evidence>
<dbReference type="Proteomes" id="UP000494165">
    <property type="component" value="Unassembled WGS sequence"/>
</dbReference>
<keyword evidence="5" id="KW-1015">Disulfide bond</keyword>
<keyword evidence="4" id="KW-0732">Signal</keyword>
<keyword evidence="6" id="KW-0472">Membrane</keyword>
<keyword evidence="6" id="KW-1133">Transmembrane helix</keyword>
<evidence type="ECO:0000256" key="2">
    <source>
        <dbReference type="ARBA" id="ARBA00005669"/>
    </source>
</evidence>
<dbReference type="GO" id="GO:0005615">
    <property type="term" value="C:extracellular space"/>
    <property type="evidence" value="ECO:0007669"/>
    <property type="project" value="TreeGrafter"/>
</dbReference>
<dbReference type="PANTHER" id="PTHR28593:SF3">
    <property type="entry name" value="METEORIN-LIKE PROTEIN"/>
    <property type="match status" value="1"/>
</dbReference>
<keyword evidence="3" id="KW-0964">Secreted</keyword>
<dbReference type="GO" id="GO:0005179">
    <property type="term" value="F:hormone activity"/>
    <property type="evidence" value="ECO:0007669"/>
    <property type="project" value="TreeGrafter"/>
</dbReference>
<reference evidence="7 8" key="1">
    <citation type="submission" date="2020-04" db="EMBL/GenBank/DDBJ databases">
        <authorList>
            <person name="Alioto T."/>
            <person name="Alioto T."/>
            <person name="Gomez Garrido J."/>
        </authorList>
    </citation>
    <scope>NUCLEOTIDE SEQUENCE [LARGE SCALE GENOMIC DNA]</scope>
</reference>
<gene>
    <name evidence="7" type="ORF">CLODIP_2_CD06830</name>
</gene>
<evidence type="ECO:0000256" key="1">
    <source>
        <dbReference type="ARBA" id="ARBA00004613"/>
    </source>
</evidence>
<evidence type="ECO:0000256" key="6">
    <source>
        <dbReference type="SAM" id="Phobius"/>
    </source>
</evidence>
<dbReference type="InterPro" id="IPR051998">
    <property type="entry name" value="Meteorin-like"/>
</dbReference>
<dbReference type="EMBL" id="CADEPI010000037">
    <property type="protein sequence ID" value="CAB3368318.1"/>
    <property type="molecule type" value="Genomic_DNA"/>
</dbReference>
<comment type="caution">
    <text evidence="7">The sequence shown here is derived from an EMBL/GenBank/DDBJ whole genome shotgun (WGS) entry which is preliminary data.</text>
</comment>
<evidence type="ECO:0000256" key="4">
    <source>
        <dbReference type="ARBA" id="ARBA00022729"/>
    </source>
</evidence>
<keyword evidence="8" id="KW-1185">Reference proteome</keyword>
<proteinExistence type="inferred from homology"/>
<protein>
    <recommendedName>
        <fullName evidence="9">NTR domain-containing protein</fullName>
    </recommendedName>
</protein>
<dbReference type="AlphaFoldDB" id="A0A8S1CG44"/>
<evidence type="ECO:0000313" key="8">
    <source>
        <dbReference type="Proteomes" id="UP000494165"/>
    </source>
</evidence>
<keyword evidence="6" id="KW-0812">Transmembrane</keyword>
<feature type="transmembrane region" description="Helical" evidence="6">
    <location>
        <begin position="12"/>
        <end position="31"/>
    </location>
</feature>